<dbReference type="InterPro" id="IPR042197">
    <property type="entry name" value="Apaf_helical"/>
</dbReference>
<evidence type="ECO:0000256" key="5">
    <source>
        <dbReference type="SAM" id="MobiDB-lite"/>
    </source>
</evidence>
<name>A0AA38WKP9_9ASTR</name>
<accession>A0AA38WKP9</accession>
<dbReference type="Pfam" id="PF00931">
    <property type="entry name" value="NB-ARC"/>
    <property type="match status" value="1"/>
</dbReference>
<dbReference type="SUPFAM" id="SSF52200">
    <property type="entry name" value="Toll/Interleukin receptor TIR domain"/>
    <property type="match status" value="1"/>
</dbReference>
<evidence type="ECO:0000313" key="8">
    <source>
        <dbReference type="Proteomes" id="UP001172457"/>
    </source>
</evidence>
<dbReference type="Pfam" id="PF01582">
    <property type="entry name" value="TIR"/>
    <property type="match status" value="1"/>
</dbReference>
<dbReference type="Pfam" id="PF23282">
    <property type="entry name" value="WHD_ROQ1"/>
    <property type="match status" value="1"/>
</dbReference>
<dbReference type="SMART" id="SM00255">
    <property type="entry name" value="TIR"/>
    <property type="match status" value="1"/>
</dbReference>
<dbReference type="SUPFAM" id="SSF52058">
    <property type="entry name" value="L domain-like"/>
    <property type="match status" value="1"/>
</dbReference>
<dbReference type="InterPro" id="IPR058192">
    <property type="entry name" value="WHD_ROQ1-like"/>
</dbReference>
<gene>
    <name evidence="7" type="ORF">OSB04_016066</name>
</gene>
<dbReference type="InterPro" id="IPR036390">
    <property type="entry name" value="WH_DNA-bd_sf"/>
</dbReference>
<dbReference type="InterPro" id="IPR002182">
    <property type="entry name" value="NB-ARC"/>
</dbReference>
<dbReference type="Proteomes" id="UP001172457">
    <property type="component" value="Chromosome 4"/>
</dbReference>
<dbReference type="PRINTS" id="PR00364">
    <property type="entry name" value="DISEASERSIST"/>
</dbReference>
<dbReference type="Gene3D" id="3.80.10.10">
    <property type="entry name" value="Ribonuclease Inhibitor"/>
    <property type="match status" value="2"/>
</dbReference>
<dbReference type="FunFam" id="3.40.50.10140:FF:000007">
    <property type="entry name" value="Disease resistance protein (TIR-NBS-LRR class)"/>
    <property type="match status" value="1"/>
</dbReference>
<dbReference type="GO" id="GO:0007165">
    <property type="term" value="P:signal transduction"/>
    <property type="evidence" value="ECO:0007669"/>
    <property type="project" value="InterPro"/>
</dbReference>
<dbReference type="InterPro" id="IPR044974">
    <property type="entry name" value="Disease_R_plants"/>
</dbReference>
<proteinExistence type="predicted"/>
<dbReference type="InterPro" id="IPR000157">
    <property type="entry name" value="TIR_dom"/>
</dbReference>
<dbReference type="EMBL" id="JARYMX010000004">
    <property type="protein sequence ID" value="KAJ9552021.1"/>
    <property type="molecule type" value="Genomic_DNA"/>
</dbReference>
<dbReference type="GO" id="GO:0006952">
    <property type="term" value="P:defense response"/>
    <property type="evidence" value="ECO:0007669"/>
    <property type="project" value="UniProtKB-KW"/>
</dbReference>
<keyword evidence="2" id="KW-0677">Repeat</keyword>
<keyword evidence="8" id="KW-1185">Reference proteome</keyword>
<dbReference type="PROSITE" id="PS50104">
    <property type="entry name" value="TIR"/>
    <property type="match status" value="1"/>
</dbReference>
<dbReference type="Gene3D" id="1.10.8.430">
    <property type="entry name" value="Helical domain of apoptotic protease-activating factors"/>
    <property type="match status" value="1"/>
</dbReference>
<dbReference type="Gene3D" id="3.40.50.300">
    <property type="entry name" value="P-loop containing nucleotide triphosphate hydrolases"/>
    <property type="match status" value="1"/>
</dbReference>
<dbReference type="AlphaFoldDB" id="A0AA38WKP9"/>
<dbReference type="SUPFAM" id="SSF46785">
    <property type="entry name" value="Winged helix' DNA-binding domain"/>
    <property type="match status" value="1"/>
</dbReference>
<dbReference type="PANTHER" id="PTHR11017">
    <property type="entry name" value="LEUCINE-RICH REPEAT-CONTAINING PROTEIN"/>
    <property type="match status" value="1"/>
</dbReference>
<evidence type="ECO:0000313" key="7">
    <source>
        <dbReference type="EMBL" id="KAJ9552021.1"/>
    </source>
</evidence>
<keyword evidence="3" id="KW-0611">Plant defense</keyword>
<dbReference type="InterPro" id="IPR027417">
    <property type="entry name" value="P-loop_NTPase"/>
</dbReference>
<dbReference type="PANTHER" id="PTHR11017:SF448">
    <property type="entry name" value="TIR DOMAIN, P-LOOP CONTAINING NUCLEOSIDE TRIPHOSPHATE HYDROLASE"/>
    <property type="match status" value="1"/>
</dbReference>
<dbReference type="InterPro" id="IPR035897">
    <property type="entry name" value="Toll_tir_struct_dom_sf"/>
</dbReference>
<evidence type="ECO:0000256" key="3">
    <source>
        <dbReference type="ARBA" id="ARBA00022821"/>
    </source>
</evidence>
<dbReference type="InterPro" id="IPR032675">
    <property type="entry name" value="LRR_dom_sf"/>
</dbReference>
<evidence type="ECO:0000259" key="6">
    <source>
        <dbReference type="PROSITE" id="PS50104"/>
    </source>
</evidence>
<sequence>MASTSSSSIIASPSANYDIFLSFRGEDTRHSFTDHLYDALNRAGISTFRDDDEIDRGEELKPEIEKAIIASKGSIVVLSKSYANSTWCLDELWLILERRREFDHFVLPVFYHVEPSHVRKQDDTFKIEVKASSKWTDDNVKRWREALTKVAELSETEFLKEIIAKIYYKVGRKIVNLPRNLIGMNARDKDINSWLQSNVKVLAICGMGGSGKTTFAKYIVSSKCQHFEIISVVEDISGTFQKQNNFNELIQKFAKDITGDQKNMPTTKFLLDHAYKLLKKKKAFIVFDDIDEPKQLEHFLKFEDIHEESKIIITTRKNNTNNWFKPRTWGYREYKMRLLDVDESVELFSLHAFGLKIPVEGYEDLTKEVLQYCEGNPLALEVLGSSLSEDVSIPFWINTLDLLKREINFDIQHVLIRSYDSLPNKNSKELFLHIACFFVGEDKDYVEQILEHDYCASSGIQVLINRCLLFVSPNNKLMMHQLIQEMGKSIICQESKWPVERSRSWLSSDSYKILRKGESSKTDSLRKMDNLKFLKLNDVHLTGSYEDFSEDLRWLRWHRFSLTAIPSGLFQGNLVTIDMRDNKLEIFEPPIVLPFLKTLDLQGSMYLSEIHNISRLPNLETLILYHCSKLVRGCESIGGLMNLCLIKHDRVLCWNFESANIKLKASTSGGGGSQQISSFSLPHSLVWLSLRDCYLSCSEFFPLSFSVELKLQYLDLGGGWFESLPSYKHLKDLRVLDLSLCYYLKQLLCLPSALAELYVYCCTSLEKITFESHEYTLQEFGYEGCGKLCEIEGFIKLVSIAKLDETDLGHMAWLKEYQDHEISLIGDIQFTYGRSQNIQMLYEFGIMSTSLPDIKDANMIYEYMSESPSVCFSVPSCTKNKRLIGLNESFKYTISGNIDDPTWFVKIRASNGVDYMYNPHVFGDAGEGKVGIWLSFWPIGSKLVTGEEVNVSIVVFNEIMKVQECGASLVYVDDDETLKNNTQWNLSAFQLITGAFYLCRRDFFMLMEVGRLTPGWLSILVGVTIDDTEVRGWRKTGRPYLSDSSLSDLPVSSLTELSFPSRADPEKSEPSVNCPPMNRA</sequence>
<evidence type="ECO:0000256" key="2">
    <source>
        <dbReference type="ARBA" id="ARBA00022737"/>
    </source>
</evidence>
<evidence type="ECO:0000256" key="1">
    <source>
        <dbReference type="ARBA" id="ARBA00022614"/>
    </source>
</evidence>
<evidence type="ECO:0000256" key="4">
    <source>
        <dbReference type="ARBA" id="ARBA00023027"/>
    </source>
</evidence>
<feature type="domain" description="TIR" evidence="6">
    <location>
        <begin position="15"/>
        <end position="174"/>
    </location>
</feature>
<protein>
    <recommendedName>
        <fullName evidence="6">TIR domain-containing protein</fullName>
    </recommendedName>
</protein>
<keyword evidence="1" id="KW-0433">Leucine-rich repeat</keyword>
<organism evidence="7 8">
    <name type="scientific">Centaurea solstitialis</name>
    <name type="common">yellow star-thistle</name>
    <dbReference type="NCBI Taxonomy" id="347529"/>
    <lineage>
        <taxon>Eukaryota</taxon>
        <taxon>Viridiplantae</taxon>
        <taxon>Streptophyta</taxon>
        <taxon>Embryophyta</taxon>
        <taxon>Tracheophyta</taxon>
        <taxon>Spermatophyta</taxon>
        <taxon>Magnoliopsida</taxon>
        <taxon>eudicotyledons</taxon>
        <taxon>Gunneridae</taxon>
        <taxon>Pentapetalae</taxon>
        <taxon>asterids</taxon>
        <taxon>campanulids</taxon>
        <taxon>Asterales</taxon>
        <taxon>Asteraceae</taxon>
        <taxon>Carduoideae</taxon>
        <taxon>Cardueae</taxon>
        <taxon>Centaureinae</taxon>
        <taxon>Centaurea</taxon>
    </lineage>
</organism>
<dbReference type="SUPFAM" id="SSF52540">
    <property type="entry name" value="P-loop containing nucleoside triphosphate hydrolases"/>
    <property type="match status" value="1"/>
</dbReference>
<dbReference type="GO" id="GO:0043531">
    <property type="term" value="F:ADP binding"/>
    <property type="evidence" value="ECO:0007669"/>
    <property type="project" value="InterPro"/>
</dbReference>
<feature type="region of interest" description="Disordered" evidence="5">
    <location>
        <begin position="1059"/>
        <end position="1080"/>
    </location>
</feature>
<dbReference type="Gene3D" id="3.40.50.10140">
    <property type="entry name" value="Toll/interleukin-1 receptor homology (TIR) domain"/>
    <property type="match status" value="1"/>
</dbReference>
<comment type="caution">
    <text evidence="7">The sequence shown here is derived from an EMBL/GenBank/DDBJ whole genome shotgun (WGS) entry which is preliminary data.</text>
</comment>
<keyword evidence="4" id="KW-0520">NAD</keyword>
<reference evidence="7" key="1">
    <citation type="submission" date="2023-03" db="EMBL/GenBank/DDBJ databases">
        <title>Chromosome-scale reference genome and RAD-based genetic map of yellow starthistle (Centaurea solstitialis) reveal putative structural variation and QTLs associated with invader traits.</title>
        <authorList>
            <person name="Reatini B."/>
            <person name="Cang F.A."/>
            <person name="Jiang Q."/>
            <person name="Mckibben M.T.W."/>
            <person name="Barker M.S."/>
            <person name="Rieseberg L.H."/>
            <person name="Dlugosch K.M."/>
        </authorList>
    </citation>
    <scope>NUCLEOTIDE SEQUENCE</scope>
    <source>
        <strain evidence="7">CAN-66</strain>
        <tissue evidence="7">Leaf</tissue>
    </source>
</reference>